<dbReference type="NCBIfam" id="NF041278">
    <property type="entry name" value="CmcJ_NvfI_EfuI"/>
    <property type="match status" value="1"/>
</dbReference>
<evidence type="ECO:0008006" key="4">
    <source>
        <dbReference type="Google" id="ProtNLM"/>
    </source>
</evidence>
<dbReference type="InterPro" id="IPR044053">
    <property type="entry name" value="AsaB-like"/>
</dbReference>
<evidence type="ECO:0000256" key="1">
    <source>
        <dbReference type="ARBA" id="ARBA00023604"/>
    </source>
</evidence>
<comment type="similarity">
    <text evidence="1">Belongs to the asaB hydroxylase/desaturase family.</text>
</comment>
<evidence type="ECO:0000313" key="3">
    <source>
        <dbReference type="Proteomes" id="UP001431209"/>
    </source>
</evidence>
<dbReference type="AlphaFoldDB" id="A0AAW2ZIN6"/>
<dbReference type="PANTHER" id="PTHR34598">
    <property type="entry name" value="BLL6449 PROTEIN"/>
    <property type="match status" value="1"/>
</dbReference>
<dbReference type="PANTHER" id="PTHR34598:SF3">
    <property type="entry name" value="OXIDOREDUCTASE AN1597"/>
    <property type="match status" value="1"/>
</dbReference>
<dbReference type="EMBL" id="JAOPGA020001545">
    <property type="protein sequence ID" value="KAL0489305.1"/>
    <property type="molecule type" value="Genomic_DNA"/>
</dbReference>
<evidence type="ECO:0000313" key="2">
    <source>
        <dbReference type="EMBL" id="KAL0489305.1"/>
    </source>
</evidence>
<accession>A0AAW2ZIN6</accession>
<reference evidence="2 3" key="1">
    <citation type="submission" date="2024-03" db="EMBL/GenBank/DDBJ databases">
        <title>The Acrasis kona genome and developmental transcriptomes reveal deep origins of eukaryotic multicellular pathways.</title>
        <authorList>
            <person name="Sheikh S."/>
            <person name="Fu C.-J."/>
            <person name="Brown M.W."/>
            <person name="Baldauf S.L."/>
        </authorList>
    </citation>
    <scope>NUCLEOTIDE SEQUENCE [LARGE SCALE GENOMIC DNA]</scope>
    <source>
        <strain evidence="2 3">ATCC MYA-3509</strain>
    </source>
</reference>
<proteinExistence type="inferred from homology"/>
<sequence>MTIEQNHSVTHTTASLLYTIPPTDGSKPYLSITNLSDKNFTQEEKKSVVTNLRSAPNASDLTLNTAGFQLYQDKSTFKNFDKEQEIIEQYYPLIVELIKEKTGGSRVQIYDHTIRRNRPGEDGSKPDRRTPVFNVHVDQTPKSAEARVHRHNPEDAEELLKKRYQLINVWRPIDNPAYDKPLAVCDFRSVDSKDLLPVSLIYPDYNGETYAVRYSPEHEWYYAKDMSEDEVLFIKCFDSEHFKDGSISGLSPHTAFVDPQTSSEAPLRNSIEIRTIVYYE</sequence>
<name>A0AAW2ZIN6_9EUKA</name>
<keyword evidence="3" id="KW-1185">Reference proteome</keyword>
<gene>
    <name evidence="2" type="ORF">AKO1_010644</name>
</gene>
<organism evidence="2 3">
    <name type="scientific">Acrasis kona</name>
    <dbReference type="NCBI Taxonomy" id="1008807"/>
    <lineage>
        <taxon>Eukaryota</taxon>
        <taxon>Discoba</taxon>
        <taxon>Heterolobosea</taxon>
        <taxon>Tetramitia</taxon>
        <taxon>Eutetramitia</taxon>
        <taxon>Acrasidae</taxon>
        <taxon>Acrasis</taxon>
    </lineage>
</organism>
<protein>
    <recommendedName>
        <fullName evidence="4">Methyltransferase</fullName>
    </recommendedName>
</protein>
<dbReference type="GO" id="GO:0016491">
    <property type="term" value="F:oxidoreductase activity"/>
    <property type="evidence" value="ECO:0007669"/>
    <property type="project" value="InterPro"/>
</dbReference>
<comment type="caution">
    <text evidence="2">The sequence shown here is derived from an EMBL/GenBank/DDBJ whole genome shotgun (WGS) entry which is preliminary data.</text>
</comment>
<dbReference type="Proteomes" id="UP001431209">
    <property type="component" value="Unassembled WGS sequence"/>
</dbReference>